<evidence type="ECO:0000259" key="2">
    <source>
        <dbReference type="Pfam" id="PF26487"/>
    </source>
</evidence>
<proteinExistence type="predicted"/>
<accession>A0A3P3RJF8</accession>
<protein>
    <submittedName>
        <fullName evidence="3">Class I SAM-dependent methyltransferase</fullName>
    </submittedName>
</protein>
<dbReference type="GO" id="GO:0032259">
    <property type="term" value="P:methylation"/>
    <property type="evidence" value="ECO:0007669"/>
    <property type="project" value="UniProtKB-KW"/>
</dbReference>
<evidence type="ECO:0000313" key="4">
    <source>
        <dbReference type="Proteomes" id="UP000282322"/>
    </source>
</evidence>
<organism evidence="3 4">
    <name type="scientific">Halocatena pleomorpha</name>
    <dbReference type="NCBI Taxonomy" id="1785090"/>
    <lineage>
        <taxon>Archaea</taxon>
        <taxon>Methanobacteriati</taxon>
        <taxon>Methanobacteriota</taxon>
        <taxon>Stenosarchaea group</taxon>
        <taxon>Halobacteria</taxon>
        <taxon>Halobacteriales</taxon>
        <taxon>Natronomonadaceae</taxon>
        <taxon>Halocatena</taxon>
    </lineage>
</organism>
<keyword evidence="3" id="KW-0808">Transferase</keyword>
<evidence type="ECO:0000259" key="1">
    <source>
        <dbReference type="Pfam" id="PF26486"/>
    </source>
</evidence>
<dbReference type="InterPro" id="IPR058470">
    <property type="entry name" value="DUF8157_N"/>
</dbReference>
<dbReference type="EMBL" id="RRCH01000003">
    <property type="protein sequence ID" value="RRJ33641.1"/>
    <property type="molecule type" value="Genomic_DNA"/>
</dbReference>
<dbReference type="RefSeq" id="WP_124953508.1">
    <property type="nucleotide sequence ID" value="NZ_RRCH01000003.1"/>
</dbReference>
<sequence length="467" mass="52075">MNDDQRTQVRDNARYLRNVRPIDPEELYEYVEGQPHPAAVRQVLREQAFELELIEQDDVFVPVPEKPVEVPFDGVSVPTEHTERLDALLCERFGADWSTGESGEQLREIIVQIKDDYLHQRPVEYDRDTALAYAIYHLYDNYAVIQHALMELIRGNLVDHRLRVLDIGAGVGGPALGLLDLLEPCLIDYHAVEPSAAASVFESLVAPGRNQSVTVHRTRAEAFEPAAEYDLVLFANVLSELNDPVSTVDRYLDALTPDGTCLLLAPADRNTATGLRETERTLADELGYTVYAPTVRLWPELTPSSRAEAWSFDVEPDVSVPSVQRRLADAASETAETDASAFINTDVQYAYSMLRRDDRQQVTITPDSSRFTPMADTETHVSDRIDLLSVKLSHDLGGEHPLFLIGDGSQQIDHFAVLVHETGLNDALIHTPYGGLLAFENALVLWNDDESAYNLVVDGETVVDRLA</sequence>
<dbReference type="Pfam" id="PF26487">
    <property type="entry name" value="DUF8157_C"/>
    <property type="match status" value="1"/>
</dbReference>
<dbReference type="Proteomes" id="UP000282322">
    <property type="component" value="Unassembled WGS sequence"/>
</dbReference>
<dbReference type="Gene3D" id="3.40.50.150">
    <property type="entry name" value="Vaccinia Virus protein VP39"/>
    <property type="match status" value="1"/>
</dbReference>
<name>A0A3P3RJF8_9EURY</name>
<reference evidence="3 4" key="1">
    <citation type="submission" date="2018-11" db="EMBL/GenBank/DDBJ databases">
        <title>Taxonoimc description of Halomarina strain SPP-AMP-1.</title>
        <authorList>
            <person name="Pal Y."/>
            <person name="Srinivasana K."/>
            <person name="Verma A."/>
            <person name="Kumar P."/>
        </authorList>
    </citation>
    <scope>NUCLEOTIDE SEQUENCE [LARGE SCALE GENOMIC DNA]</scope>
    <source>
        <strain evidence="3 4">SPP-AMP-1</strain>
    </source>
</reference>
<dbReference type="SUPFAM" id="SSF53335">
    <property type="entry name" value="S-adenosyl-L-methionine-dependent methyltransferases"/>
    <property type="match status" value="1"/>
</dbReference>
<feature type="domain" description="DUF8157" evidence="1">
    <location>
        <begin position="6"/>
        <end position="56"/>
    </location>
</feature>
<comment type="caution">
    <text evidence="3">The sequence shown here is derived from an EMBL/GenBank/DDBJ whole genome shotgun (WGS) entry which is preliminary data.</text>
</comment>
<dbReference type="Pfam" id="PF26486">
    <property type="entry name" value="DUF8157"/>
    <property type="match status" value="1"/>
</dbReference>
<dbReference type="OrthoDB" id="117536at2157"/>
<gene>
    <name evidence="3" type="ORF">EIK79_02250</name>
</gene>
<keyword evidence="3" id="KW-0489">Methyltransferase</keyword>
<dbReference type="InterPro" id="IPR058959">
    <property type="entry name" value="DUF8157_C"/>
</dbReference>
<dbReference type="AlphaFoldDB" id="A0A3P3RJF8"/>
<dbReference type="Pfam" id="PF13489">
    <property type="entry name" value="Methyltransf_23"/>
    <property type="match status" value="1"/>
</dbReference>
<feature type="domain" description="DUF8157" evidence="2">
    <location>
        <begin position="375"/>
        <end position="465"/>
    </location>
</feature>
<dbReference type="InterPro" id="IPR029063">
    <property type="entry name" value="SAM-dependent_MTases_sf"/>
</dbReference>
<keyword evidence="4" id="KW-1185">Reference proteome</keyword>
<evidence type="ECO:0000313" key="3">
    <source>
        <dbReference type="EMBL" id="RRJ33641.1"/>
    </source>
</evidence>
<dbReference type="GO" id="GO:0008168">
    <property type="term" value="F:methyltransferase activity"/>
    <property type="evidence" value="ECO:0007669"/>
    <property type="project" value="UniProtKB-KW"/>
</dbReference>
<dbReference type="CDD" id="cd02440">
    <property type="entry name" value="AdoMet_MTases"/>
    <property type="match status" value="1"/>
</dbReference>